<dbReference type="Pfam" id="PF01568">
    <property type="entry name" value="Molydop_binding"/>
    <property type="match status" value="1"/>
</dbReference>
<dbReference type="eggNOG" id="COG0243">
    <property type="taxonomic scope" value="Bacteria"/>
</dbReference>
<name>Q119F5_TRIEI</name>
<dbReference type="SUPFAM" id="SSF53706">
    <property type="entry name" value="Formate dehydrogenase/DMSO reductase, domains 1-3"/>
    <property type="match status" value="1"/>
</dbReference>
<dbReference type="EMBL" id="CP000393">
    <property type="protein sequence ID" value="ABG49869.1"/>
    <property type="molecule type" value="Genomic_DNA"/>
</dbReference>
<dbReference type="GO" id="GO:0030151">
    <property type="term" value="F:molybdenum ion binding"/>
    <property type="evidence" value="ECO:0007669"/>
    <property type="project" value="InterPro"/>
</dbReference>
<feature type="domain" description="Molybdopterin oxidoreductase" evidence="4">
    <location>
        <begin position="116"/>
        <end position="558"/>
    </location>
</feature>
<dbReference type="Pfam" id="PF00384">
    <property type="entry name" value="Molybdopterin"/>
    <property type="match status" value="1"/>
</dbReference>
<dbReference type="GO" id="GO:0016020">
    <property type="term" value="C:membrane"/>
    <property type="evidence" value="ECO:0007669"/>
    <property type="project" value="TreeGrafter"/>
</dbReference>
<dbReference type="InterPro" id="IPR006657">
    <property type="entry name" value="MoPterin_dinucl-bd_dom"/>
</dbReference>
<dbReference type="InterPro" id="IPR009010">
    <property type="entry name" value="Asp_de-COase-like_dom_sf"/>
</dbReference>
<organism evidence="6">
    <name type="scientific">Trichodesmium erythraeum (strain IMS101)</name>
    <dbReference type="NCBI Taxonomy" id="203124"/>
    <lineage>
        <taxon>Bacteria</taxon>
        <taxon>Bacillati</taxon>
        <taxon>Cyanobacteriota</taxon>
        <taxon>Cyanophyceae</taxon>
        <taxon>Oscillatoriophycideae</taxon>
        <taxon>Oscillatoriales</taxon>
        <taxon>Microcoleaceae</taxon>
        <taxon>Trichodesmium</taxon>
    </lineage>
</organism>
<dbReference type="RefSeq" id="WP_011610265.1">
    <property type="nucleotide sequence ID" value="NC_008312.1"/>
</dbReference>
<keyword evidence="3" id="KW-0411">Iron-sulfur</keyword>
<evidence type="ECO:0000256" key="1">
    <source>
        <dbReference type="ARBA" id="ARBA00022723"/>
    </source>
</evidence>
<feature type="domain" description="Molybdopterin dinucleotide-binding" evidence="5">
    <location>
        <begin position="637"/>
        <end position="732"/>
    </location>
</feature>
<evidence type="ECO:0000256" key="2">
    <source>
        <dbReference type="ARBA" id="ARBA00023004"/>
    </source>
</evidence>
<evidence type="ECO:0000259" key="4">
    <source>
        <dbReference type="Pfam" id="PF00384"/>
    </source>
</evidence>
<dbReference type="KEGG" id="ter:Tery_0404"/>
<keyword evidence="1" id="KW-0479">Metal-binding</keyword>
<dbReference type="InterPro" id="IPR050123">
    <property type="entry name" value="Prok_molybdopt-oxidoreductase"/>
</dbReference>
<evidence type="ECO:0000313" key="6">
    <source>
        <dbReference type="EMBL" id="ABG49869.1"/>
    </source>
</evidence>
<dbReference type="AlphaFoldDB" id="Q119F5"/>
<keyword evidence="2" id="KW-0408">Iron</keyword>
<evidence type="ECO:0000259" key="5">
    <source>
        <dbReference type="Pfam" id="PF01568"/>
    </source>
</evidence>
<dbReference type="Gene3D" id="2.40.40.20">
    <property type="match status" value="1"/>
</dbReference>
<protein>
    <submittedName>
        <fullName evidence="6">Oxidoreductase alpha (Molybdopterin) subunit</fullName>
    </submittedName>
</protein>
<dbReference type="STRING" id="203124.Tery_0404"/>
<evidence type="ECO:0000256" key="3">
    <source>
        <dbReference type="ARBA" id="ARBA00023014"/>
    </source>
</evidence>
<dbReference type="InterPro" id="IPR006656">
    <property type="entry name" value="Mopterin_OxRdtase"/>
</dbReference>
<dbReference type="GO" id="GO:0008863">
    <property type="term" value="F:formate dehydrogenase (NAD+) activity"/>
    <property type="evidence" value="ECO:0007669"/>
    <property type="project" value="InterPro"/>
</dbReference>
<dbReference type="PANTHER" id="PTHR43105:SF4">
    <property type="entry name" value="PROTEIN YDEP"/>
    <property type="match status" value="1"/>
</dbReference>
<sequence length="741" mass="82635">MLPKPNKIWNPKIWASWKPFGIGEQYPNNYWELIRAGIENIDQLPYAWNILNKGVCDGCSLGTTGMKDWTLDGFHLCNVRLRLLRLNTMPAFNPEILANISQLQNKSSGDLLQMGRLPYPMRRDKGDKGFRRISWDEAMAVISDRLKTTHPDRIGFYLTSRGTVNETYYATQKAARAIGTNNIDNAARICHSPSTGALKTTIGAAATTCSYKDWIGTDLLVFIGSNVANNQPVTVKYLHWAKKAGTKIVVINTYREPGMERYWVPSIPESALFGTKFAEDFFLVNVNGDMAFINGTIKHLIANDWIDKHFIDNYTNQFEELKASLDAQSWSELERFSGSTQDEMYAFAKMVGKAKKAVFVWSMGITQHECGEDNVRAIINLALTKGFVGREGCGLMPIRGHSGVQGGAEMGCYSTVFPGGRKINPENAEVMSKFWGFSVPNNPGLTTSEMIDNASEGKLDVLFSVGGNFLEVLPDPDYVKAAMKRVPLRVHQDIICSNQMLVEPGETVILLPTTTRYEIPGGVTETTTERRVIFSPEVPGQRIGEARPEWQVFMDLAKLVRPELADKLEFKNTGEIRQEIALVISQYSGIQHLKEPGDNFQYGGAHLCFGWNFPTPDKKAKFSILSPPKEELSKGYFLVATRRGKQFNSMVQSQKDAITGALREAILINPFDAQELGLKDGDNVRLKNDFGLFSGKVFLAPMKPGNLQVHWPEGNVLLDKGKRSVEGVPDYNALVCLEKLG</sequence>
<gene>
    <name evidence="6" type="ordered locus">Tery_0404</name>
</gene>
<dbReference type="GO" id="GO:0051539">
    <property type="term" value="F:4 iron, 4 sulfur cluster binding"/>
    <property type="evidence" value="ECO:0007669"/>
    <property type="project" value="InterPro"/>
</dbReference>
<dbReference type="InterPro" id="IPR010046">
    <property type="entry name" value="Mopterin_OxRdtse_a_bac"/>
</dbReference>
<dbReference type="HOGENOM" id="CLU_000422_16_1_3"/>
<proteinExistence type="predicted"/>
<dbReference type="OrthoDB" id="9805142at2"/>
<dbReference type="InterPro" id="IPR041953">
    <property type="entry name" value="YdeP_MopB"/>
</dbReference>
<dbReference type="CDD" id="cd02767">
    <property type="entry name" value="MopB_ydeP"/>
    <property type="match status" value="1"/>
</dbReference>
<dbReference type="Gene3D" id="3.40.50.740">
    <property type="match status" value="1"/>
</dbReference>
<reference evidence="6" key="1">
    <citation type="submission" date="2006-06" db="EMBL/GenBank/DDBJ databases">
        <title>Complete sequence of Trichodesmium erythraeum IMS101.</title>
        <authorList>
            <consortium name="US DOE Joint Genome Institute"/>
            <person name="Copeland A."/>
            <person name="Lucas S."/>
            <person name="Lapidus A."/>
            <person name="Barry K."/>
            <person name="Detter J.C."/>
            <person name="Glavina del Rio T."/>
            <person name="Hammon N."/>
            <person name="Israni S."/>
            <person name="Dalin E."/>
            <person name="Tice H."/>
            <person name="Pitluck S."/>
            <person name="Kiss H."/>
            <person name="Munk A.C."/>
            <person name="Brettin T."/>
            <person name="Bruce D."/>
            <person name="Han C."/>
            <person name="Tapia R."/>
            <person name="Gilna P."/>
            <person name="Schmutz J."/>
            <person name="Larimer F."/>
            <person name="Land M."/>
            <person name="Hauser L."/>
            <person name="Kyrpides N."/>
            <person name="Kim E."/>
            <person name="Richardson P."/>
        </authorList>
    </citation>
    <scope>NUCLEOTIDE SEQUENCE [LARGE SCALE GENOMIC DNA]</scope>
    <source>
        <strain evidence="6">IMS101</strain>
    </source>
</reference>
<dbReference type="PANTHER" id="PTHR43105">
    <property type="entry name" value="RESPIRATORY NITRATE REDUCTASE"/>
    <property type="match status" value="1"/>
</dbReference>
<dbReference type="NCBIfam" id="TIGR01701">
    <property type="entry name" value="Fdhalpha-like"/>
    <property type="match status" value="1"/>
</dbReference>
<dbReference type="Gene3D" id="3.40.228.10">
    <property type="entry name" value="Dimethylsulfoxide Reductase, domain 2"/>
    <property type="match status" value="1"/>
</dbReference>
<accession>Q119F5</accession>
<dbReference type="SUPFAM" id="SSF50692">
    <property type="entry name" value="ADC-like"/>
    <property type="match status" value="1"/>
</dbReference>
<dbReference type="GO" id="GO:0043546">
    <property type="term" value="F:molybdopterin cofactor binding"/>
    <property type="evidence" value="ECO:0007669"/>
    <property type="project" value="InterPro"/>
</dbReference>
<dbReference type="PIRSF" id="PIRSF000144">
    <property type="entry name" value="CbbBc"/>
    <property type="match status" value="1"/>
</dbReference>